<keyword evidence="4 10" id="KW-0963">Cytoplasm</keyword>
<dbReference type="HAMAP" id="MF_01151">
    <property type="entry name" value="GrpE"/>
    <property type="match status" value="1"/>
</dbReference>
<evidence type="ECO:0000256" key="13">
    <source>
        <dbReference type="SAM" id="MobiDB-lite"/>
    </source>
</evidence>
<dbReference type="SUPFAM" id="SSF51064">
    <property type="entry name" value="Head domain of nucleotide exchange factor GrpE"/>
    <property type="match status" value="1"/>
</dbReference>
<evidence type="ECO:0000256" key="12">
    <source>
        <dbReference type="RuleBase" id="RU004478"/>
    </source>
</evidence>
<dbReference type="GO" id="GO:0051082">
    <property type="term" value="F:unfolded protein binding"/>
    <property type="evidence" value="ECO:0007669"/>
    <property type="project" value="TreeGrafter"/>
</dbReference>
<name>A0A1I7NT79_9HYPH</name>
<dbReference type="PROSITE" id="PS01071">
    <property type="entry name" value="GRPE"/>
    <property type="match status" value="1"/>
</dbReference>
<dbReference type="InterPro" id="IPR000740">
    <property type="entry name" value="GrpE"/>
</dbReference>
<protein>
    <recommendedName>
        <fullName evidence="8 10">Protein GrpE</fullName>
    </recommendedName>
    <alternativeName>
        <fullName evidence="9 10">HSP-70 cofactor</fullName>
    </alternativeName>
</protein>
<feature type="region of interest" description="Disordered" evidence="13">
    <location>
        <begin position="193"/>
        <end position="217"/>
    </location>
</feature>
<dbReference type="GO" id="GO:0000774">
    <property type="term" value="F:adenyl-nucleotide exchange factor activity"/>
    <property type="evidence" value="ECO:0007669"/>
    <property type="project" value="InterPro"/>
</dbReference>
<evidence type="ECO:0000256" key="8">
    <source>
        <dbReference type="ARBA" id="ARBA00072274"/>
    </source>
</evidence>
<keyword evidence="15" id="KW-1185">Reference proteome</keyword>
<evidence type="ECO:0000256" key="10">
    <source>
        <dbReference type="HAMAP-Rule" id="MF_01151"/>
    </source>
</evidence>
<feature type="compositionally biased region" description="Low complexity" evidence="13">
    <location>
        <begin position="194"/>
        <end position="205"/>
    </location>
</feature>
<dbReference type="GO" id="GO:0051087">
    <property type="term" value="F:protein-folding chaperone binding"/>
    <property type="evidence" value="ECO:0007669"/>
    <property type="project" value="InterPro"/>
</dbReference>
<evidence type="ECO:0000256" key="3">
    <source>
        <dbReference type="ARBA" id="ARBA00011738"/>
    </source>
</evidence>
<dbReference type="Proteomes" id="UP000199423">
    <property type="component" value="Unassembled WGS sequence"/>
</dbReference>
<dbReference type="Gene3D" id="2.30.22.10">
    <property type="entry name" value="Head domain of nucleotide exchange factor GrpE"/>
    <property type="match status" value="1"/>
</dbReference>
<dbReference type="Gene3D" id="3.90.20.20">
    <property type="match status" value="1"/>
</dbReference>
<evidence type="ECO:0000256" key="7">
    <source>
        <dbReference type="ARBA" id="ARBA00053401"/>
    </source>
</evidence>
<evidence type="ECO:0000256" key="2">
    <source>
        <dbReference type="ARBA" id="ARBA00009054"/>
    </source>
</evidence>
<accession>A0A1I7NT79</accession>
<comment type="subcellular location">
    <subcellularLocation>
        <location evidence="1 10">Cytoplasm</location>
    </subcellularLocation>
</comment>
<evidence type="ECO:0000256" key="1">
    <source>
        <dbReference type="ARBA" id="ARBA00004496"/>
    </source>
</evidence>
<comment type="subunit">
    <text evidence="3 10">Homodimer.</text>
</comment>
<evidence type="ECO:0000256" key="5">
    <source>
        <dbReference type="ARBA" id="ARBA00023016"/>
    </source>
</evidence>
<dbReference type="NCBIfam" id="NF010738">
    <property type="entry name" value="PRK14140.1"/>
    <property type="match status" value="1"/>
</dbReference>
<evidence type="ECO:0000256" key="9">
    <source>
        <dbReference type="ARBA" id="ARBA00076414"/>
    </source>
</evidence>
<sequence>MSDEKKPVDDTVQSPTEAAATSPPDGVGVEQLKAMISALQSDLDKRIDDLAGKQDQYLRAVAETENVRRRLEREKEDTAKYAIAKFAKDILSVGDNFQRAIAAVPMDAVESDPALKALLDGVVLAERDYKSALERHGVRVIDPVGQPFNPHHHQAVMEQEDTGVPAGTVLQVYQVGYLLDDRCLRPAMVVVSRGGPKAGKPGDAPQEAPQDKPQSDA</sequence>
<feature type="region of interest" description="Disordered" evidence="13">
    <location>
        <begin position="1"/>
        <end position="27"/>
    </location>
</feature>
<evidence type="ECO:0000256" key="6">
    <source>
        <dbReference type="ARBA" id="ARBA00023186"/>
    </source>
</evidence>
<dbReference type="InterPro" id="IPR009012">
    <property type="entry name" value="GrpE_head"/>
</dbReference>
<dbReference type="GO" id="GO:0006457">
    <property type="term" value="P:protein folding"/>
    <property type="evidence" value="ECO:0007669"/>
    <property type="project" value="InterPro"/>
</dbReference>
<dbReference type="SUPFAM" id="SSF58014">
    <property type="entry name" value="Coiled-coil domain of nucleotide exchange factor GrpE"/>
    <property type="match status" value="1"/>
</dbReference>
<dbReference type="EMBL" id="FPCH01000003">
    <property type="protein sequence ID" value="SFV37881.1"/>
    <property type="molecule type" value="Genomic_DNA"/>
</dbReference>
<keyword evidence="5 10" id="KW-0346">Stress response</keyword>
<gene>
    <name evidence="10" type="primary">grpE</name>
    <name evidence="14" type="ORF">SAMN04488557_3385</name>
</gene>
<comment type="function">
    <text evidence="7 10 11">Participates actively in the response to hyperosmotic and heat shock by preventing the aggregation of stress-denatured proteins, in association with DnaK and GrpE. It is the nucleotide exchange factor for DnaK and may function as a thermosensor. Unfolded proteins bind initially to DnaJ; upon interaction with the DnaJ-bound protein, DnaK hydrolyzes its bound ATP, resulting in the formation of a stable complex. GrpE releases ADP from DnaK; ATP binding to DnaK triggers the release of the substrate protein, thus completing the reaction cycle. Several rounds of ATP-dependent interactions between DnaJ, DnaK and GrpE are required for fully efficient folding.</text>
</comment>
<dbReference type="CDD" id="cd00446">
    <property type="entry name" value="GrpE"/>
    <property type="match status" value="1"/>
</dbReference>
<dbReference type="InterPro" id="IPR013805">
    <property type="entry name" value="GrpE_CC"/>
</dbReference>
<dbReference type="OrthoDB" id="9789811at2"/>
<comment type="similarity">
    <text evidence="2 10 12">Belongs to the GrpE family.</text>
</comment>
<dbReference type="NCBIfam" id="NF010748">
    <property type="entry name" value="PRK14150.1"/>
    <property type="match status" value="1"/>
</dbReference>
<reference evidence="15" key="1">
    <citation type="submission" date="2016-10" db="EMBL/GenBank/DDBJ databases">
        <authorList>
            <person name="Varghese N."/>
            <person name="Submissions S."/>
        </authorList>
    </citation>
    <scope>NUCLEOTIDE SEQUENCE [LARGE SCALE GENOMIC DNA]</scope>
    <source>
        <strain evidence="15">DSM 1565</strain>
    </source>
</reference>
<evidence type="ECO:0000313" key="14">
    <source>
        <dbReference type="EMBL" id="SFV37881.1"/>
    </source>
</evidence>
<evidence type="ECO:0000256" key="11">
    <source>
        <dbReference type="RuleBase" id="RU000639"/>
    </source>
</evidence>
<dbReference type="PANTHER" id="PTHR21237:SF23">
    <property type="entry name" value="GRPE PROTEIN HOMOLOG, MITOCHONDRIAL"/>
    <property type="match status" value="1"/>
</dbReference>
<dbReference type="AlphaFoldDB" id="A0A1I7NT79"/>
<dbReference type="Pfam" id="PF01025">
    <property type="entry name" value="GrpE"/>
    <property type="match status" value="1"/>
</dbReference>
<dbReference type="GO" id="GO:0005737">
    <property type="term" value="C:cytoplasm"/>
    <property type="evidence" value="ECO:0007669"/>
    <property type="project" value="UniProtKB-SubCell"/>
</dbReference>
<dbReference type="NCBIfam" id="NF010739">
    <property type="entry name" value="PRK14141.1"/>
    <property type="match status" value="1"/>
</dbReference>
<dbReference type="STRING" id="51670.SAMN04488557_3385"/>
<dbReference type="PANTHER" id="PTHR21237">
    <property type="entry name" value="GRPE PROTEIN"/>
    <property type="match status" value="1"/>
</dbReference>
<evidence type="ECO:0000256" key="4">
    <source>
        <dbReference type="ARBA" id="ARBA00022490"/>
    </source>
</evidence>
<dbReference type="RefSeq" id="WP_092868860.1">
    <property type="nucleotide sequence ID" value="NZ_FPCH01000003.1"/>
</dbReference>
<dbReference type="GO" id="GO:0042803">
    <property type="term" value="F:protein homodimerization activity"/>
    <property type="evidence" value="ECO:0007669"/>
    <property type="project" value="InterPro"/>
</dbReference>
<keyword evidence="6 10" id="KW-0143">Chaperone</keyword>
<organism evidence="14 15">
    <name type="scientific">Hyphomicrobium facile</name>
    <dbReference type="NCBI Taxonomy" id="51670"/>
    <lineage>
        <taxon>Bacteria</taxon>
        <taxon>Pseudomonadati</taxon>
        <taxon>Pseudomonadota</taxon>
        <taxon>Alphaproteobacteria</taxon>
        <taxon>Hyphomicrobiales</taxon>
        <taxon>Hyphomicrobiaceae</taxon>
        <taxon>Hyphomicrobium</taxon>
    </lineage>
</organism>
<proteinExistence type="inferred from homology"/>
<dbReference type="FunFam" id="2.30.22.10:FF:000001">
    <property type="entry name" value="Protein GrpE"/>
    <property type="match status" value="1"/>
</dbReference>
<evidence type="ECO:0000313" key="15">
    <source>
        <dbReference type="Proteomes" id="UP000199423"/>
    </source>
</evidence>
<dbReference type="PRINTS" id="PR00773">
    <property type="entry name" value="GRPEPROTEIN"/>
</dbReference>